<dbReference type="PANTHER" id="PTHR43255">
    <property type="entry name" value="IRON-SULFUR-BINDING OXIDOREDUCTASE FADF-RELATED-RELATED"/>
    <property type="match status" value="1"/>
</dbReference>
<keyword evidence="3" id="KW-0560">Oxidoreductase</keyword>
<dbReference type="Pfam" id="PF02754">
    <property type="entry name" value="CCG"/>
    <property type="match status" value="2"/>
</dbReference>
<feature type="transmembrane region" description="Helical" evidence="6">
    <location>
        <begin position="71"/>
        <end position="91"/>
    </location>
</feature>
<keyword evidence="6" id="KW-0472">Membrane</keyword>
<dbReference type="InterPro" id="IPR017900">
    <property type="entry name" value="4Fe4S_Fe_S_CS"/>
</dbReference>
<feature type="domain" description="4Fe-4S ferredoxin-type" evidence="7">
    <location>
        <begin position="335"/>
        <end position="365"/>
    </location>
</feature>
<dbReference type="InterPro" id="IPR017896">
    <property type="entry name" value="4Fe4S_Fe-S-bd"/>
</dbReference>
<dbReference type="GO" id="GO:0016491">
    <property type="term" value="F:oxidoreductase activity"/>
    <property type="evidence" value="ECO:0007669"/>
    <property type="project" value="UniProtKB-KW"/>
</dbReference>
<keyword evidence="1" id="KW-0004">4Fe-4S</keyword>
<feature type="transmembrane region" description="Helical" evidence="6">
    <location>
        <begin position="6"/>
        <end position="25"/>
    </location>
</feature>
<keyword evidence="4" id="KW-0408">Iron</keyword>
<evidence type="ECO:0000256" key="5">
    <source>
        <dbReference type="ARBA" id="ARBA00023014"/>
    </source>
</evidence>
<dbReference type="InterPro" id="IPR036197">
    <property type="entry name" value="NarG-like_sf"/>
</dbReference>
<feature type="transmembrane region" description="Helical" evidence="6">
    <location>
        <begin position="111"/>
        <end position="132"/>
    </location>
</feature>
<dbReference type="GO" id="GO:0005886">
    <property type="term" value="C:plasma membrane"/>
    <property type="evidence" value="ECO:0007669"/>
    <property type="project" value="TreeGrafter"/>
</dbReference>
<feature type="domain" description="4Fe-4S ferredoxin-type" evidence="7">
    <location>
        <begin position="273"/>
        <end position="302"/>
    </location>
</feature>
<dbReference type="KEGG" id="thyd:TTHT_0480"/>
<dbReference type="GO" id="GO:0046872">
    <property type="term" value="F:metal ion binding"/>
    <property type="evidence" value="ECO:0007669"/>
    <property type="project" value="UniProtKB-KW"/>
</dbReference>
<dbReference type="SUPFAM" id="SSF103501">
    <property type="entry name" value="Respiratory nitrate reductase 1 gamma chain"/>
    <property type="match status" value="1"/>
</dbReference>
<dbReference type="InterPro" id="IPR004017">
    <property type="entry name" value="Cys_rich_dom"/>
</dbReference>
<proteinExistence type="predicted"/>
<evidence type="ECO:0000256" key="2">
    <source>
        <dbReference type="ARBA" id="ARBA00022723"/>
    </source>
</evidence>
<dbReference type="AlphaFoldDB" id="A0A7R6SYQ6"/>
<evidence type="ECO:0000256" key="6">
    <source>
        <dbReference type="SAM" id="Phobius"/>
    </source>
</evidence>
<dbReference type="EMBL" id="AP017470">
    <property type="protein sequence ID" value="BBB32070.1"/>
    <property type="molecule type" value="Genomic_DNA"/>
</dbReference>
<dbReference type="PROSITE" id="PS00198">
    <property type="entry name" value="4FE4S_FER_1"/>
    <property type="match status" value="2"/>
</dbReference>
<evidence type="ECO:0000259" key="7">
    <source>
        <dbReference type="PROSITE" id="PS51379"/>
    </source>
</evidence>
<sequence length="665" mass="76317">MNPTAGIGYWVYLIVFFGGLLFFFYEIWQKYLLLKVAKPENRFDNVGERIKRVLLFAFGQKRILKDPQTGLMHAFIFWGFCVLALRTITVFGKGFYNKFLDSFIFSPVGHAYLYMKDIFVILVLIMIIYATIRRAIIKPKRLDPSWEGYLILFFIFVLMVTDILMDGAEFYHNPAAVAFLGPISSKFFKGMSESSLATLYNTSWWIHVITLLVFLNELPRGKHFHVITAIPNVYFQKLEPKGKIKTVENLEELFDTEDEDIPVGISKITDFTWKQYLDLYTCTECGRCHEFCPTFLTDKPLSPKRLNDKLKHFLYDHQKELIAGKGDELEPVVGEVVSIDEIWDCTTCGRCEEACPVFIENIPRIVDMRRKLVMVEGDFPSELQTAFQGMERNGNPWNIGMSKRFEWAEGLDIPTMAEVENPEEIEVLFWVGCAGSFDDRAKKISRAFAQLLQKAGVKFACLGEEEMCCGDFARRSGEEFLYQTLAQQNVETLNEYKVQNIVTICPHGYNTLKHEYRDFGGEYNVYHHTEFIAKLIKEGKIKPSKEISAKVTYHDSCYLGRHNGIYDEPRDILKSINGVKIAEPGLSREKGLCCGAGGGRMFMEETRGSRINHKRIEDIMEHANPDTVCTACPFCMTMLRDAVNEKEIEGVETKDIAEIVLESIE</sequence>
<gene>
    <name evidence="8" type="ORF">TTHT_0480</name>
</gene>
<keyword evidence="5" id="KW-0411">Iron-sulfur</keyword>
<keyword evidence="9" id="KW-1185">Reference proteome</keyword>
<dbReference type="InterPro" id="IPR051460">
    <property type="entry name" value="HdrC_iron-sulfur_subunit"/>
</dbReference>
<dbReference type="Gene3D" id="1.20.950.20">
    <property type="entry name" value="Transmembrane di-heme cytochromes, Chain C"/>
    <property type="match status" value="1"/>
</dbReference>
<organism evidence="8 9">
    <name type="scientific">Thermotomaculum hydrothermale</name>
    <dbReference type="NCBI Taxonomy" id="981385"/>
    <lineage>
        <taxon>Bacteria</taxon>
        <taxon>Pseudomonadati</taxon>
        <taxon>Acidobacteriota</taxon>
        <taxon>Holophagae</taxon>
        <taxon>Thermotomaculales</taxon>
        <taxon>Thermotomaculaceae</taxon>
        <taxon>Thermotomaculum</taxon>
    </lineage>
</organism>
<dbReference type="Gene3D" id="1.10.1060.10">
    <property type="entry name" value="Alpha-helical ferredoxin"/>
    <property type="match status" value="1"/>
</dbReference>
<dbReference type="GO" id="GO:0051539">
    <property type="term" value="F:4 iron, 4 sulfur cluster binding"/>
    <property type="evidence" value="ECO:0007669"/>
    <property type="project" value="UniProtKB-KW"/>
</dbReference>
<evidence type="ECO:0000313" key="9">
    <source>
        <dbReference type="Proteomes" id="UP000595564"/>
    </source>
</evidence>
<keyword evidence="6" id="KW-1133">Transmembrane helix</keyword>
<feature type="transmembrane region" description="Helical" evidence="6">
    <location>
        <begin position="144"/>
        <end position="165"/>
    </location>
</feature>
<evidence type="ECO:0000256" key="1">
    <source>
        <dbReference type="ARBA" id="ARBA00022485"/>
    </source>
</evidence>
<evidence type="ECO:0000256" key="4">
    <source>
        <dbReference type="ARBA" id="ARBA00023004"/>
    </source>
</evidence>
<dbReference type="Proteomes" id="UP000595564">
    <property type="component" value="Chromosome"/>
</dbReference>
<dbReference type="InterPro" id="IPR009051">
    <property type="entry name" value="Helical_ferredxn"/>
</dbReference>
<evidence type="ECO:0000256" key="3">
    <source>
        <dbReference type="ARBA" id="ARBA00023002"/>
    </source>
</evidence>
<name>A0A7R6SYQ6_9BACT</name>
<dbReference type="PANTHER" id="PTHR43255:SF1">
    <property type="entry name" value="IRON-SULFUR-BINDING OXIDOREDUCTASE FADF-RELATED"/>
    <property type="match status" value="1"/>
</dbReference>
<accession>A0A7R6SYQ6</accession>
<reference evidence="8 9" key="1">
    <citation type="journal article" date="2012" name="Extremophiles">
        <title>Thermotomaculum hydrothermale gen. nov., sp. nov., a novel heterotrophic thermophile within the phylum Acidobacteria from a deep-sea hydrothermal vent chimney in the Southern Okinawa Trough.</title>
        <authorList>
            <person name="Izumi H."/>
            <person name="Nunoura T."/>
            <person name="Miyazaki M."/>
            <person name="Mino S."/>
            <person name="Toki T."/>
            <person name="Takai K."/>
            <person name="Sako Y."/>
            <person name="Sawabe T."/>
            <person name="Nakagawa S."/>
        </authorList>
    </citation>
    <scope>NUCLEOTIDE SEQUENCE [LARGE SCALE GENOMIC DNA]</scope>
    <source>
        <strain evidence="8 9">AC55</strain>
    </source>
</reference>
<protein>
    <recommendedName>
        <fullName evidence="7">4Fe-4S ferredoxin-type domain-containing protein</fullName>
    </recommendedName>
</protein>
<dbReference type="Pfam" id="PF13183">
    <property type="entry name" value="Fer4_8"/>
    <property type="match status" value="1"/>
</dbReference>
<dbReference type="PROSITE" id="PS51379">
    <property type="entry name" value="4FE4S_FER_2"/>
    <property type="match status" value="2"/>
</dbReference>
<evidence type="ECO:0000313" key="8">
    <source>
        <dbReference type="EMBL" id="BBB32070.1"/>
    </source>
</evidence>
<keyword evidence="6" id="KW-0812">Transmembrane</keyword>
<keyword evidence="2" id="KW-0479">Metal-binding</keyword>
<dbReference type="RefSeq" id="WP_201328409.1">
    <property type="nucleotide sequence ID" value="NZ_AP017470.1"/>
</dbReference>
<dbReference type="SUPFAM" id="SSF46548">
    <property type="entry name" value="alpha-helical ferredoxin"/>
    <property type="match status" value="1"/>
</dbReference>